<reference evidence="2 3" key="1">
    <citation type="submission" date="2018-08" db="EMBL/GenBank/DDBJ databases">
        <title>Lysobacter soli KCTC 22011, whole genome shotgun sequence.</title>
        <authorList>
            <person name="Zhang X."/>
            <person name="Feng G."/>
            <person name="Zhu H."/>
        </authorList>
    </citation>
    <scope>NUCLEOTIDE SEQUENCE [LARGE SCALE GENOMIC DNA]</scope>
    <source>
        <strain evidence="2 3">KCTC 22011</strain>
    </source>
</reference>
<dbReference type="InterPro" id="IPR019953">
    <property type="entry name" value="OHR"/>
</dbReference>
<dbReference type="Pfam" id="PF02566">
    <property type="entry name" value="OsmC"/>
    <property type="match status" value="1"/>
</dbReference>
<organism evidence="2 3">
    <name type="scientific">Lysobacter soli</name>
    <dbReference type="NCBI Taxonomy" id="453783"/>
    <lineage>
        <taxon>Bacteria</taxon>
        <taxon>Pseudomonadati</taxon>
        <taxon>Pseudomonadota</taxon>
        <taxon>Gammaproteobacteria</taxon>
        <taxon>Lysobacterales</taxon>
        <taxon>Lysobacteraceae</taxon>
        <taxon>Lysobacter</taxon>
    </lineage>
</organism>
<dbReference type="InterPro" id="IPR003718">
    <property type="entry name" value="OsmC/Ohr_fam"/>
</dbReference>
<evidence type="ECO:0000313" key="3">
    <source>
        <dbReference type="Proteomes" id="UP000256829"/>
    </source>
</evidence>
<sequence length="173" mass="18450">MSSLKPPSPEWLDRYYGRDEQTLYTGRVSVTGGEAGHGRASGVVRSDDGALEVDLRLPGTLGGEGGGTNPEQLLAAAYASCFHGAMTLLAMRAGVKLVDARLDVAVNFSRDPVDGLFLLSARIDVHLPGIDRGFAAELIRNTERICPYAKMFRQGIEHVVALAPESSPLPGDD</sequence>
<name>A0A3D8VDR2_9GAMM</name>
<dbReference type="PANTHER" id="PTHR33797:SF2">
    <property type="entry name" value="ORGANIC HYDROPEROXIDE RESISTANCE PROTEIN-LIKE"/>
    <property type="match status" value="1"/>
</dbReference>
<protein>
    <submittedName>
        <fullName evidence="2">Ohr family peroxiredoxin</fullName>
    </submittedName>
</protein>
<dbReference type="GO" id="GO:0006979">
    <property type="term" value="P:response to oxidative stress"/>
    <property type="evidence" value="ECO:0007669"/>
    <property type="project" value="InterPro"/>
</dbReference>
<evidence type="ECO:0000256" key="1">
    <source>
        <dbReference type="ARBA" id="ARBA00007378"/>
    </source>
</evidence>
<accession>A0A3D8VDR2</accession>
<dbReference type="InterPro" id="IPR036102">
    <property type="entry name" value="OsmC/Ohrsf"/>
</dbReference>
<dbReference type="NCBIfam" id="TIGR03561">
    <property type="entry name" value="organ_hyd_perox"/>
    <property type="match status" value="1"/>
</dbReference>
<comment type="caution">
    <text evidence="2">The sequence shown here is derived from an EMBL/GenBank/DDBJ whole genome shotgun (WGS) entry which is preliminary data.</text>
</comment>
<evidence type="ECO:0000313" key="2">
    <source>
        <dbReference type="EMBL" id="RDY67389.1"/>
    </source>
</evidence>
<dbReference type="InterPro" id="IPR015946">
    <property type="entry name" value="KH_dom-like_a/b"/>
</dbReference>
<dbReference type="AlphaFoldDB" id="A0A3D8VDR2"/>
<keyword evidence="3" id="KW-1185">Reference proteome</keyword>
<dbReference type="EMBL" id="QTJR01000005">
    <property type="protein sequence ID" value="RDY67389.1"/>
    <property type="molecule type" value="Genomic_DNA"/>
</dbReference>
<dbReference type="Gene3D" id="2.20.25.10">
    <property type="match status" value="1"/>
</dbReference>
<dbReference type="RefSeq" id="WP_115842156.1">
    <property type="nucleotide sequence ID" value="NZ_CP183976.1"/>
</dbReference>
<dbReference type="SUPFAM" id="SSF82784">
    <property type="entry name" value="OsmC-like"/>
    <property type="match status" value="1"/>
</dbReference>
<gene>
    <name evidence="2" type="ORF">DX912_08920</name>
</gene>
<dbReference type="PANTHER" id="PTHR33797">
    <property type="entry name" value="ORGANIC HYDROPEROXIDE RESISTANCE PROTEIN-LIKE"/>
    <property type="match status" value="1"/>
</dbReference>
<dbReference type="Proteomes" id="UP000256829">
    <property type="component" value="Unassembled WGS sequence"/>
</dbReference>
<dbReference type="Gene3D" id="3.30.300.20">
    <property type="match status" value="1"/>
</dbReference>
<comment type="similarity">
    <text evidence="1">Belongs to the OsmC/Ohr family.</text>
</comment>
<proteinExistence type="inferred from homology"/>